<dbReference type="AlphaFoldDB" id="A0A6P8HHY0"/>
<organism evidence="5 6">
    <name type="scientific">Actinia tenebrosa</name>
    <name type="common">Australian red waratah sea anemone</name>
    <dbReference type="NCBI Taxonomy" id="6105"/>
    <lineage>
        <taxon>Eukaryota</taxon>
        <taxon>Metazoa</taxon>
        <taxon>Cnidaria</taxon>
        <taxon>Anthozoa</taxon>
        <taxon>Hexacorallia</taxon>
        <taxon>Actiniaria</taxon>
        <taxon>Actiniidae</taxon>
        <taxon>Actinia</taxon>
    </lineage>
</organism>
<protein>
    <submittedName>
        <fullName evidence="6">WD repeat domain phosphoinositide-interacting protein 4-like isoform X1</fullName>
    </submittedName>
</protein>
<keyword evidence="1" id="KW-0853">WD repeat</keyword>
<comment type="similarity">
    <text evidence="4">Belongs to the WD repeat PROPPIN family.</text>
</comment>
<dbReference type="InterPro" id="IPR036322">
    <property type="entry name" value="WD40_repeat_dom_sf"/>
</dbReference>
<dbReference type="FunFam" id="2.130.10.10:FF:002182">
    <property type="entry name" value="Predicted protein"/>
    <property type="match status" value="1"/>
</dbReference>
<keyword evidence="2" id="KW-0677">Repeat</keyword>
<dbReference type="GO" id="GO:0006914">
    <property type="term" value="P:autophagy"/>
    <property type="evidence" value="ECO:0007669"/>
    <property type="project" value="UniProtKB-KW"/>
</dbReference>
<dbReference type="PANTHER" id="PTHR11227">
    <property type="entry name" value="WD-REPEAT PROTEIN INTERACTING WITH PHOSPHOINOSIDES WIPI -RELATED"/>
    <property type="match status" value="1"/>
</dbReference>
<evidence type="ECO:0000256" key="2">
    <source>
        <dbReference type="ARBA" id="ARBA00022737"/>
    </source>
</evidence>
<evidence type="ECO:0000256" key="1">
    <source>
        <dbReference type="ARBA" id="ARBA00022574"/>
    </source>
</evidence>
<accession>A0A6P8HHY0</accession>
<dbReference type="InParanoid" id="A0A6P8HHY0"/>
<dbReference type="InterPro" id="IPR048720">
    <property type="entry name" value="PROPPIN"/>
</dbReference>
<keyword evidence="3" id="KW-0072">Autophagy</keyword>
<dbReference type="Gene3D" id="2.130.10.10">
    <property type="entry name" value="YVTN repeat-like/Quinoprotein amine dehydrogenase"/>
    <property type="match status" value="1"/>
</dbReference>
<dbReference type="GO" id="GO:0005737">
    <property type="term" value="C:cytoplasm"/>
    <property type="evidence" value="ECO:0007669"/>
    <property type="project" value="UniProtKB-ARBA"/>
</dbReference>
<keyword evidence="5" id="KW-1185">Reference proteome</keyword>
<dbReference type="InterPro" id="IPR001680">
    <property type="entry name" value="WD40_rpt"/>
</dbReference>
<dbReference type="Pfam" id="PF21032">
    <property type="entry name" value="PROPPIN"/>
    <property type="match status" value="1"/>
</dbReference>
<dbReference type="RefSeq" id="XP_031552175.1">
    <property type="nucleotide sequence ID" value="XM_031696315.1"/>
</dbReference>
<dbReference type="SUPFAM" id="SSF50978">
    <property type="entry name" value="WD40 repeat-like"/>
    <property type="match status" value="1"/>
</dbReference>
<evidence type="ECO:0000256" key="3">
    <source>
        <dbReference type="ARBA" id="ARBA00023006"/>
    </source>
</evidence>
<dbReference type="SMART" id="SM00320">
    <property type="entry name" value="WD40"/>
    <property type="match status" value="2"/>
</dbReference>
<dbReference type="GeneID" id="116289404"/>
<dbReference type="OrthoDB" id="1667587at2759"/>
<dbReference type="Proteomes" id="UP000515163">
    <property type="component" value="Unplaced"/>
</dbReference>
<evidence type="ECO:0000313" key="5">
    <source>
        <dbReference type="Proteomes" id="UP000515163"/>
    </source>
</evidence>
<sequence length="374" mass="41455">MPYLNPPLACDVKASLIIFDAAPTYIEDLTCLGSKCIGKLKFQFDQGCFVSTIDGGFRVYNTDPLAEKTRIIDITELYQISQVHMLYRTNLLAIVGTGPGARFSNDKVCIWDDTCKKMVLEFTYGSPVMTVRLRRDQLIVVLKNKIHVYTFPNDPQKVLYFDTRDNPKGLCEVSPSTERPLLVFPAHKCGSVQLVYLSNRQPDSSSAPFTINAHKGELACLAVNQQGTQLATASQKGTLIRVFDAQSRNQLIELRRGADPATLYCINFSHDSSFLCVSSDKGTVHIFALKDSKLNKRSSLSKAGFLGRYVESQWGLANFTVPAEVACVCAFGQASSVIVVCIDGTFHKYVFTPDGNCNRESYDVFLELGNDCDI</sequence>
<dbReference type="FunCoup" id="A0A6P8HHY0">
    <property type="interactions" value="675"/>
</dbReference>
<dbReference type="KEGG" id="aten:116289404"/>
<evidence type="ECO:0000256" key="4">
    <source>
        <dbReference type="ARBA" id="ARBA00025740"/>
    </source>
</evidence>
<gene>
    <name evidence="6" type="primary">LOC116289404</name>
</gene>
<name>A0A6P8HHY0_ACTTE</name>
<proteinExistence type="inferred from homology"/>
<reference evidence="6" key="1">
    <citation type="submission" date="2025-08" db="UniProtKB">
        <authorList>
            <consortium name="RefSeq"/>
        </authorList>
    </citation>
    <scope>IDENTIFICATION</scope>
    <source>
        <tissue evidence="6">Tentacle</tissue>
    </source>
</reference>
<evidence type="ECO:0000313" key="6">
    <source>
        <dbReference type="RefSeq" id="XP_031552175.1"/>
    </source>
</evidence>
<dbReference type="InterPro" id="IPR015943">
    <property type="entry name" value="WD40/YVTN_repeat-like_dom_sf"/>
</dbReference>